<accession>A0A6I4TEL2</accession>
<dbReference type="Pfam" id="PF06629">
    <property type="entry name" value="MipA"/>
    <property type="match status" value="1"/>
</dbReference>
<evidence type="ECO:0000313" key="8">
    <source>
        <dbReference type="Proteomes" id="UP000439522"/>
    </source>
</evidence>
<organism evidence="7 8">
    <name type="scientific">Tsuneonella aeria</name>
    <dbReference type="NCBI Taxonomy" id="1837929"/>
    <lineage>
        <taxon>Bacteria</taxon>
        <taxon>Pseudomonadati</taxon>
        <taxon>Pseudomonadota</taxon>
        <taxon>Alphaproteobacteria</taxon>
        <taxon>Sphingomonadales</taxon>
        <taxon>Erythrobacteraceae</taxon>
        <taxon>Tsuneonella</taxon>
    </lineage>
</organism>
<evidence type="ECO:0000256" key="3">
    <source>
        <dbReference type="ARBA" id="ARBA00022729"/>
    </source>
</evidence>
<dbReference type="Proteomes" id="UP000439522">
    <property type="component" value="Unassembled WGS sequence"/>
</dbReference>
<evidence type="ECO:0000256" key="2">
    <source>
        <dbReference type="ARBA" id="ARBA00005722"/>
    </source>
</evidence>
<keyword evidence="3 6" id="KW-0732">Signal</keyword>
<feature type="chain" id="PRO_5026286545" evidence="6">
    <location>
        <begin position="22"/>
        <end position="290"/>
    </location>
</feature>
<evidence type="ECO:0000256" key="4">
    <source>
        <dbReference type="ARBA" id="ARBA00023136"/>
    </source>
</evidence>
<keyword evidence="8" id="KW-1185">Reference proteome</keyword>
<dbReference type="PANTHER" id="PTHR38776">
    <property type="entry name" value="MLTA-INTERACTING PROTEIN-RELATED"/>
    <property type="match status" value="1"/>
</dbReference>
<comment type="similarity">
    <text evidence="2">Belongs to the MipA/OmpV family.</text>
</comment>
<protein>
    <submittedName>
        <fullName evidence="7">MipA/OmpV family protein</fullName>
    </submittedName>
</protein>
<sequence length="290" mass="29899">MRTTAIAAGLLAAFAAAPAFAQEEQVTAGPAEAVERNDTVYDDTWVSIGIGGGLGPSYDGSDDYVFYPAPLIQGKVGGIGIQPRPAGLALDLVADPAEGMGFAAGPAFRIRTNRSRQIKDPVVEAAGELDTAIEVGGNLGVSFPKLLNPYDSLSVGADVLWDVNGAHSGMTIAPSVSYFTPLSRGIAASLSLSAEHADSDFIDYYYAVSPAQSIASGLPVYDTDGGGWTKAGVTLLTAFDFDGDLANGGLAGVLVGGYSHMLGDARRTPYTAMRGSADQWFAAVGIGYTF</sequence>
<evidence type="ECO:0000256" key="1">
    <source>
        <dbReference type="ARBA" id="ARBA00004442"/>
    </source>
</evidence>
<name>A0A6I4TEL2_9SPHN</name>
<feature type="signal peptide" evidence="6">
    <location>
        <begin position="1"/>
        <end position="21"/>
    </location>
</feature>
<keyword evidence="4" id="KW-0472">Membrane</keyword>
<keyword evidence="5" id="KW-0998">Cell outer membrane</keyword>
<dbReference type="GO" id="GO:0009279">
    <property type="term" value="C:cell outer membrane"/>
    <property type="evidence" value="ECO:0007669"/>
    <property type="project" value="UniProtKB-SubCell"/>
</dbReference>
<comment type="caution">
    <text evidence="7">The sequence shown here is derived from an EMBL/GenBank/DDBJ whole genome shotgun (WGS) entry which is preliminary data.</text>
</comment>
<reference evidence="7 8" key="1">
    <citation type="submission" date="2019-12" db="EMBL/GenBank/DDBJ databases">
        <title>Genomic-based taxomic classification of the family Erythrobacteraceae.</title>
        <authorList>
            <person name="Xu L."/>
        </authorList>
    </citation>
    <scope>NUCLEOTIDE SEQUENCE [LARGE SCALE GENOMIC DNA]</scope>
    <source>
        <strain evidence="7 8">100921-2</strain>
    </source>
</reference>
<dbReference type="InterPro" id="IPR010583">
    <property type="entry name" value="MipA"/>
</dbReference>
<evidence type="ECO:0000256" key="5">
    <source>
        <dbReference type="ARBA" id="ARBA00023237"/>
    </source>
</evidence>
<gene>
    <name evidence="7" type="ORF">GRI40_05180</name>
</gene>
<dbReference type="EMBL" id="WTZA01000001">
    <property type="protein sequence ID" value="MXO74615.1"/>
    <property type="molecule type" value="Genomic_DNA"/>
</dbReference>
<dbReference type="AlphaFoldDB" id="A0A6I4TEL2"/>
<proteinExistence type="inferred from homology"/>
<evidence type="ECO:0000256" key="6">
    <source>
        <dbReference type="SAM" id="SignalP"/>
    </source>
</evidence>
<evidence type="ECO:0000313" key="7">
    <source>
        <dbReference type="EMBL" id="MXO74615.1"/>
    </source>
</evidence>
<comment type="subcellular location">
    <subcellularLocation>
        <location evidence="1">Cell outer membrane</location>
    </subcellularLocation>
</comment>
<dbReference type="OrthoDB" id="5462484at2"/>
<dbReference type="RefSeq" id="WP_160610356.1">
    <property type="nucleotide sequence ID" value="NZ_WTZA01000001.1"/>
</dbReference>
<dbReference type="PANTHER" id="PTHR38776:SF1">
    <property type="entry name" value="MLTA-INTERACTING PROTEIN-RELATED"/>
    <property type="match status" value="1"/>
</dbReference>